<dbReference type="RefSeq" id="WP_303493010.1">
    <property type="nucleotide sequence ID" value="NZ_JAUOPB010000009.1"/>
</dbReference>
<organism evidence="2 3">
    <name type="scientific">Saccharophagus degradans</name>
    <dbReference type="NCBI Taxonomy" id="86304"/>
    <lineage>
        <taxon>Bacteria</taxon>
        <taxon>Pseudomonadati</taxon>
        <taxon>Pseudomonadota</taxon>
        <taxon>Gammaproteobacteria</taxon>
        <taxon>Cellvibrionales</taxon>
        <taxon>Cellvibrionaceae</taxon>
        <taxon>Saccharophagus</taxon>
    </lineage>
</organism>
<reference evidence="2" key="1">
    <citation type="submission" date="2023-07" db="EMBL/GenBank/DDBJ databases">
        <title>Genome content predicts the carbon catabolic preferences of heterotrophic bacteria.</title>
        <authorList>
            <person name="Gralka M."/>
        </authorList>
    </citation>
    <scope>NUCLEOTIDE SEQUENCE</scope>
    <source>
        <strain evidence="2">I3M17_2</strain>
    </source>
</reference>
<evidence type="ECO:0000313" key="2">
    <source>
        <dbReference type="EMBL" id="MDO6423315.1"/>
    </source>
</evidence>
<evidence type="ECO:0000256" key="1">
    <source>
        <dbReference type="SAM" id="Phobius"/>
    </source>
</evidence>
<feature type="transmembrane region" description="Helical" evidence="1">
    <location>
        <begin position="95"/>
        <end position="115"/>
    </location>
</feature>
<keyword evidence="1" id="KW-0472">Membrane</keyword>
<dbReference type="AlphaFoldDB" id="A0AAW7X637"/>
<comment type="caution">
    <text evidence="2">The sequence shown here is derived from an EMBL/GenBank/DDBJ whole genome shotgun (WGS) entry which is preliminary data.</text>
</comment>
<name>A0AAW7X637_9GAMM</name>
<protein>
    <submittedName>
        <fullName evidence="2">Uncharacterized protein</fullName>
    </submittedName>
</protein>
<evidence type="ECO:0000313" key="3">
    <source>
        <dbReference type="Proteomes" id="UP001169760"/>
    </source>
</evidence>
<proteinExistence type="predicted"/>
<keyword evidence="1" id="KW-0812">Transmembrane</keyword>
<sequence>MGFNIIDDLGWPFFLASIGALGGLFVFTHAIYFYFRYQKTIDKKVMGAKYYKGGMLLSTTKLMMYGHYCLFPNRAKRAGVYDIFSSMPRTIRVHLISHWVLVIVFSCMLFGGGAIDYCLNSK</sequence>
<gene>
    <name evidence="2" type="ORF">Q4521_12610</name>
</gene>
<keyword evidence="1" id="KW-1133">Transmembrane helix</keyword>
<dbReference type="EMBL" id="JAUOPB010000009">
    <property type="protein sequence ID" value="MDO6423315.1"/>
    <property type="molecule type" value="Genomic_DNA"/>
</dbReference>
<feature type="transmembrane region" description="Helical" evidence="1">
    <location>
        <begin position="12"/>
        <end position="35"/>
    </location>
</feature>
<accession>A0AAW7X637</accession>
<dbReference type="Proteomes" id="UP001169760">
    <property type="component" value="Unassembled WGS sequence"/>
</dbReference>